<dbReference type="Pfam" id="PF13442">
    <property type="entry name" value="Cytochrome_CBB3"/>
    <property type="match status" value="2"/>
</dbReference>
<dbReference type="InParanoid" id="E8R034"/>
<dbReference type="SUPFAM" id="SSF46626">
    <property type="entry name" value="Cytochrome c"/>
    <property type="match status" value="2"/>
</dbReference>
<dbReference type="PROSITE" id="PS51007">
    <property type="entry name" value="CYTC"/>
    <property type="match status" value="2"/>
</dbReference>
<sequence>MSSRRLRAVWVVVGWGVAIGLVGCTDDLKPRESYPYTAAIRDLPRLQKDEIRRVVAKYYGTANEPKMYGGEANRDPVTTDQLREGARLYGRYCQSCHGYSGGGDGPAAEGLVPRPRNFHAGQFKFKSTPQTDKPLRSDIAAIIKRGAIGTSMPSFDILTDKEIGLLTDYVIYLTHRGELETRLAKRLKEAEELGEKVVFEGEANPDDYEVAFEDVVKETVDRILTEWAEAPSRVIIPEKPMPTFTTELLAQGKELFVKNCASCHGPDGRGQVEGNETMTDDGWGRKPRVADLTAGMFHGGPEPIDIYRRIAGGIYAPMPQYSAQLTSEEIWSVVGHVLNISNQRRRGEQLPAGRIIPIENPRSRDRMSDPSSPPPAETGSVALNGE</sequence>
<evidence type="ECO:0000313" key="8">
    <source>
        <dbReference type="Proteomes" id="UP000008631"/>
    </source>
</evidence>
<dbReference type="Gene3D" id="1.10.760.10">
    <property type="entry name" value="Cytochrome c-like domain"/>
    <property type="match status" value="2"/>
</dbReference>
<feature type="domain" description="Cytochrome c" evidence="6">
    <location>
        <begin position="247"/>
        <end position="341"/>
    </location>
</feature>
<keyword evidence="1 4" id="KW-0349">Heme</keyword>
<reference key="1">
    <citation type="submission" date="2010-11" db="EMBL/GenBank/DDBJ databases">
        <title>The complete sequence of chromosome of Isophaera pallida ATCC 43644.</title>
        <authorList>
            <consortium name="US DOE Joint Genome Institute (JGI-PGF)"/>
            <person name="Lucas S."/>
            <person name="Copeland A."/>
            <person name="Lapidus A."/>
            <person name="Bruce D."/>
            <person name="Goodwin L."/>
            <person name="Pitluck S."/>
            <person name="Kyrpides N."/>
            <person name="Mavromatis K."/>
            <person name="Pagani I."/>
            <person name="Ivanova N."/>
            <person name="Saunders E."/>
            <person name="Brettin T."/>
            <person name="Detter J.C."/>
            <person name="Han C."/>
            <person name="Tapia R."/>
            <person name="Land M."/>
            <person name="Hauser L."/>
            <person name="Markowitz V."/>
            <person name="Cheng J.-F."/>
            <person name="Hugenholtz P."/>
            <person name="Woyke T."/>
            <person name="Wu D."/>
            <person name="Eisen J.A."/>
        </authorList>
    </citation>
    <scope>NUCLEOTIDE SEQUENCE</scope>
    <source>
        <strain>ATCC 43644</strain>
    </source>
</reference>
<proteinExistence type="predicted"/>
<gene>
    <name evidence="7" type="ordered locus">Isop_0559</name>
</gene>
<dbReference type="EMBL" id="CP002353">
    <property type="protein sequence ID" value="ADV61152.1"/>
    <property type="molecule type" value="Genomic_DNA"/>
</dbReference>
<dbReference type="GO" id="GO:0020037">
    <property type="term" value="F:heme binding"/>
    <property type="evidence" value="ECO:0007669"/>
    <property type="project" value="InterPro"/>
</dbReference>
<name>E8R034_ISOPI</name>
<keyword evidence="8" id="KW-1185">Reference proteome</keyword>
<dbReference type="eggNOG" id="COG2010">
    <property type="taxonomic scope" value="Bacteria"/>
</dbReference>
<protein>
    <submittedName>
        <fullName evidence="7">Cytochrome c class I</fullName>
    </submittedName>
</protein>
<evidence type="ECO:0000259" key="6">
    <source>
        <dbReference type="PROSITE" id="PS51007"/>
    </source>
</evidence>
<evidence type="ECO:0000256" key="5">
    <source>
        <dbReference type="SAM" id="MobiDB-lite"/>
    </source>
</evidence>
<organism evidence="7 8">
    <name type="scientific">Isosphaera pallida (strain ATCC 43644 / DSM 9630 / IS1B)</name>
    <dbReference type="NCBI Taxonomy" id="575540"/>
    <lineage>
        <taxon>Bacteria</taxon>
        <taxon>Pseudomonadati</taxon>
        <taxon>Planctomycetota</taxon>
        <taxon>Planctomycetia</taxon>
        <taxon>Isosphaerales</taxon>
        <taxon>Isosphaeraceae</taxon>
        <taxon>Isosphaera</taxon>
    </lineage>
</organism>
<dbReference type="Proteomes" id="UP000008631">
    <property type="component" value="Chromosome"/>
</dbReference>
<dbReference type="RefSeq" id="WP_013563441.1">
    <property type="nucleotide sequence ID" value="NC_014962.1"/>
</dbReference>
<accession>E8R034</accession>
<dbReference type="InterPro" id="IPR036909">
    <property type="entry name" value="Cyt_c-like_dom_sf"/>
</dbReference>
<dbReference type="PANTHER" id="PTHR35008:SF4">
    <property type="entry name" value="BLL4482 PROTEIN"/>
    <property type="match status" value="1"/>
</dbReference>
<dbReference type="STRING" id="575540.Isop_0559"/>
<dbReference type="PROSITE" id="PS51257">
    <property type="entry name" value="PROKAR_LIPOPROTEIN"/>
    <property type="match status" value="1"/>
</dbReference>
<keyword evidence="3 4" id="KW-0408">Iron</keyword>
<dbReference type="InterPro" id="IPR009056">
    <property type="entry name" value="Cyt_c-like_dom"/>
</dbReference>
<dbReference type="HOGENOM" id="CLU_044077_0_0_0"/>
<evidence type="ECO:0000313" key="7">
    <source>
        <dbReference type="EMBL" id="ADV61152.1"/>
    </source>
</evidence>
<evidence type="ECO:0000256" key="2">
    <source>
        <dbReference type="ARBA" id="ARBA00022723"/>
    </source>
</evidence>
<evidence type="ECO:0000256" key="3">
    <source>
        <dbReference type="ARBA" id="ARBA00023004"/>
    </source>
</evidence>
<dbReference type="GO" id="GO:0009055">
    <property type="term" value="F:electron transfer activity"/>
    <property type="evidence" value="ECO:0007669"/>
    <property type="project" value="InterPro"/>
</dbReference>
<evidence type="ECO:0000256" key="1">
    <source>
        <dbReference type="ARBA" id="ARBA00022617"/>
    </source>
</evidence>
<dbReference type="PANTHER" id="PTHR35008">
    <property type="entry name" value="BLL4482 PROTEIN-RELATED"/>
    <property type="match status" value="1"/>
</dbReference>
<feature type="region of interest" description="Disordered" evidence="5">
    <location>
        <begin position="345"/>
        <end position="386"/>
    </location>
</feature>
<feature type="domain" description="Cytochrome c" evidence="6">
    <location>
        <begin position="80"/>
        <end position="174"/>
    </location>
</feature>
<reference evidence="7 8" key="2">
    <citation type="journal article" date="2011" name="Stand. Genomic Sci.">
        <title>Complete genome sequence of Isosphaera pallida type strain (IS1B).</title>
        <authorList>
            <consortium name="US DOE Joint Genome Institute (JGI-PGF)"/>
            <person name="Goker M."/>
            <person name="Cleland D."/>
            <person name="Saunders E."/>
            <person name="Lapidus A."/>
            <person name="Nolan M."/>
            <person name="Lucas S."/>
            <person name="Hammon N."/>
            <person name="Deshpande S."/>
            <person name="Cheng J.F."/>
            <person name="Tapia R."/>
            <person name="Han C."/>
            <person name="Goodwin L."/>
            <person name="Pitluck S."/>
            <person name="Liolios K."/>
            <person name="Pagani I."/>
            <person name="Ivanova N."/>
            <person name="Mavromatis K."/>
            <person name="Pati A."/>
            <person name="Chen A."/>
            <person name="Palaniappan K."/>
            <person name="Land M."/>
            <person name="Hauser L."/>
            <person name="Chang Y.J."/>
            <person name="Jeffries C.D."/>
            <person name="Detter J.C."/>
            <person name="Beck B."/>
            <person name="Woyke T."/>
            <person name="Bristow J."/>
            <person name="Eisen J.A."/>
            <person name="Markowitz V."/>
            <person name="Hugenholtz P."/>
            <person name="Kyrpides N.C."/>
            <person name="Klenk H.P."/>
        </authorList>
    </citation>
    <scope>NUCLEOTIDE SEQUENCE [LARGE SCALE GENOMIC DNA]</scope>
    <source>
        <strain evidence="8">ATCC 43644 / DSM 9630 / IS1B</strain>
    </source>
</reference>
<keyword evidence="2 4" id="KW-0479">Metal-binding</keyword>
<dbReference type="KEGG" id="ipa:Isop_0559"/>
<dbReference type="OrthoDB" id="9808312at2"/>
<dbReference type="AlphaFoldDB" id="E8R034"/>
<dbReference type="GO" id="GO:0046872">
    <property type="term" value="F:metal ion binding"/>
    <property type="evidence" value="ECO:0007669"/>
    <property type="project" value="UniProtKB-KW"/>
</dbReference>
<dbReference type="InterPro" id="IPR051459">
    <property type="entry name" value="Cytochrome_c-type_DH"/>
</dbReference>
<evidence type="ECO:0000256" key="4">
    <source>
        <dbReference type="PROSITE-ProRule" id="PRU00433"/>
    </source>
</evidence>